<dbReference type="SUPFAM" id="SSF48371">
    <property type="entry name" value="ARM repeat"/>
    <property type="match status" value="1"/>
</dbReference>
<dbReference type="GeneID" id="6754856"/>
<dbReference type="InterPro" id="IPR016024">
    <property type="entry name" value="ARM-type_fold"/>
</dbReference>
<name>B3RZ04_TRIAD</name>
<evidence type="ECO:0000256" key="1">
    <source>
        <dbReference type="ARBA" id="ARBA00015263"/>
    </source>
</evidence>
<dbReference type="KEGG" id="tad:TRIADDRAFT_26416"/>
<proteinExistence type="predicted"/>
<dbReference type="PANTHER" id="PTHR13366">
    <property type="entry name" value="MALARIA ANTIGEN-RELATED"/>
    <property type="match status" value="1"/>
</dbReference>
<sequence>MKSLVTSESEYSDNESGQVLKLKSAMSKVRLSALSCLQTIFKRCRKATSLGYWHYFIPDSTESKAPSIFTCITKDNSIKCRQGGLFLLTALFDGSKSYLTAANYKDKSNGPFISFSFTLASMLHEVHRSLIKSLQQANSNQLILQILKCLAVVVTNTPYNRLQEGFLSKIIDSILHYMYKKDHNIRVAFLACLTSVISTEGPSSEMQQLLSASVYPGYNFKPIDNAHPLSNHSPWLIKLCSNLLYESKQVTNLDDSMNSLSLQSPIAEDALQVLIVFAANYPQIVRKSLHDLKNIASDCMADGDRKITLYAVKLLEEIARIRQRNIAEADANNKEAYLLEAVNYWKYLLSDVLQNLSQPSVNSTIRAAGCDCLSMIGAEVFQELPMTLRIFCMTTLLTLCKDENPFVKASAVRCVGVFTMYPMLRDDTSFTADCVIEILNAIENSQLNVRVKAAWSLANVIDAMVVNRSQYHENFSMKLISRIYAVILKATDDNDKIKFNIMRALGNMLQFLSSNHLEKEEFQDYISKSMALLSKSVGSGMMKVRWNACSALGKMFQNTAIAVGAIKWTTSVFNTLMFAIETCKNFKVRITAAQALSSASDRRCYGDPALYASIWKSYVVCLSSSAVTTDFNEYRHLNNLKDQVAMHLNHCGHYHVLLIYFYNNQFNSFIL</sequence>
<dbReference type="FunCoup" id="B3RZ04">
    <property type="interactions" value="1446"/>
</dbReference>
<dbReference type="Pfam" id="PF13251">
    <property type="entry name" value="DUF4042"/>
    <property type="match status" value="1"/>
</dbReference>
<dbReference type="eggNOG" id="KOG4535">
    <property type="taxonomic scope" value="Eukaryota"/>
</dbReference>
<dbReference type="STRING" id="10228.B3RZ04"/>
<dbReference type="InterPro" id="IPR025283">
    <property type="entry name" value="DUF4042"/>
</dbReference>
<dbReference type="AlphaFoldDB" id="B3RZ04"/>
<gene>
    <name evidence="3" type="ORF">TRIADDRAFT_26416</name>
</gene>
<dbReference type="InterPro" id="IPR011989">
    <property type="entry name" value="ARM-like"/>
</dbReference>
<dbReference type="EMBL" id="DS985246">
    <property type="protein sequence ID" value="EDV24117.1"/>
    <property type="molecule type" value="Genomic_DNA"/>
</dbReference>
<dbReference type="CTD" id="6754856"/>
<dbReference type="RefSeq" id="XP_002113643.1">
    <property type="nucleotide sequence ID" value="XM_002113607.1"/>
</dbReference>
<dbReference type="HOGENOM" id="CLU_007141_0_0_1"/>
<keyword evidence="4" id="KW-1185">Reference proteome</keyword>
<dbReference type="Gene3D" id="1.25.10.10">
    <property type="entry name" value="Leucine-rich Repeat Variant"/>
    <property type="match status" value="2"/>
</dbReference>
<organism evidence="3 4">
    <name type="scientific">Trichoplax adhaerens</name>
    <name type="common">Trichoplax reptans</name>
    <dbReference type="NCBI Taxonomy" id="10228"/>
    <lineage>
        <taxon>Eukaryota</taxon>
        <taxon>Metazoa</taxon>
        <taxon>Placozoa</taxon>
        <taxon>Uniplacotomia</taxon>
        <taxon>Trichoplacea</taxon>
        <taxon>Trichoplacidae</taxon>
        <taxon>Trichoplax</taxon>
    </lineage>
</organism>
<protein>
    <recommendedName>
        <fullName evidence="1">HEAT repeat-containing protein 6</fullName>
    </recommendedName>
</protein>
<reference evidence="3 4" key="1">
    <citation type="journal article" date="2008" name="Nature">
        <title>The Trichoplax genome and the nature of placozoans.</title>
        <authorList>
            <person name="Srivastava M."/>
            <person name="Begovic E."/>
            <person name="Chapman J."/>
            <person name="Putnam N.H."/>
            <person name="Hellsten U."/>
            <person name="Kawashima T."/>
            <person name="Kuo A."/>
            <person name="Mitros T."/>
            <person name="Salamov A."/>
            <person name="Carpenter M.L."/>
            <person name="Signorovitch A.Y."/>
            <person name="Moreno M.A."/>
            <person name="Kamm K."/>
            <person name="Grimwood J."/>
            <person name="Schmutz J."/>
            <person name="Shapiro H."/>
            <person name="Grigoriev I.V."/>
            <person name="Buss L.W."/>
            <person name="Schierwater B."/>
            <person name="Dellaporta S.L."/>
            <person name="Rokhsar D.S."/>
        </authorList>
    </citation>
    <scope>NUCLEOTIDE SEQUENCE [LARGE SCALE GENOMIC DNA]</scope>
    <source>
        <strain evidence="3 4">Grell-BS-1999</strain>
    </source>
</reference>
<dbReference type="PhylomeDB" id="B3RZ04"/>
<accession>B3RZ04</accession>
<evidence type="ECO:0000259" key="2">
    <source>
        <dbReference type="Pfam" id="PF13251"/>
    </source>
</evidence>
<dbReference type="OMA" id="LYGYWHV"/>
<dbReference type="InterPro" id="IPR052107">
    <property type="entry name" value="HEAT6"/>
</dbReference>
<dbReference type="Proteomes" id="UP000009022">
    <property type="component" value="Unassembled WGS sequence"/>
</dbReference>
<evidence type="ECO:0000313" key="3">
    <source>
        <dbReference type="EMBL" id="EDV24117.1"/>
    </source>
</evidence>
<feature type="domain" description="DUF4042" evidence="2">
    <location>
        <begin position="28"/>
        <end position="206"/>
    </location>
</feature>
<evidence type="ECO:0000313" key="4">
    <source>
        <dbReference type="Proteomes" id="UP000009022"/>
    </source>
</evidence>
<dbReference type="InParanoid" id="B3RZ04"/>
<dbReference type="OrthoDB" id="66533at2759"/>
<dbReference type="PANTHER" id="PTHR13366:SF0">
    <property type="entry name" value="HEAT REPEAT-CONTAINING PROTEIN 6"/>
    <property type="match status" value="1"/>
</dbReference>